<proteinExistence type="predicted"/>
<keyword evidence="3" id="KW-1185">Reference proteome</keyword>
<dbReference type="GO" id="GO:0004523">
    <property type="term" value="F:RNA-DNA hybrid ribonuclease activity"/>
    <property type="evidence" value="ECO:0007669"/>
    <property type="project" value="InterPro"/>
</dbReference>
<comment type="caution">
    <text evidence="2">The sequence shown here is derived from an EMBL/GenBank/DDBJ whole genome shotgun (WGS) entry which is preliminary data.</text>
</comment>
<gene>
    <name evidence="2" type="ORF">BVC80_9023g33</name>
</gene>
<reference evidence="2 3" key="1">
    <citation type="journal article" date="2017" name="Mol. Plant">
        <title>The Genome of Medicinal Plant Macleaya cordata Provides New Insights into Benzylisoquinoline Alkaloids Metabolism.</title>
        <authorList>
            <person name="Liu X."/>
            <person name="Liu Y."/>
            <person name="Huang P."/>
            <person name="Ma Y."/>
            <person name="Qing Z."/>
            <person name="Tang Q."/>
            <person name="Cao H."/>
            <person name="Cheng P."/>
            <person name="Zheng Y."/>
            <person name="Yuan Z."/>
            <person name="Zhou Y."/>
            <person name="Liu J."/>
            <person name="Tang Z."/>
            <person name="Zhuo Y."/>
            <person name="Zhang Y."/>
            <person name="Yu L."/>
            <person name="Huang J."/>
            <person name="Yang P."/>
            <person name="Peng Q."/>
            <person name="Zhang J."/>
            <person name="Jiang W."/>
            <person name="Zhang Z."/>
            <person name="Lin K."/>
            <person name="Ro D.K."/>
            <person name="Chen X."/>
            <person name="Xiong X."/>
            <person name="Shang Y."/>
            <person name="Huang S."/>
            <person name="Zeng J."/>
        </authorList>
    </citation>
    <scope>NUCLEOTIDE SEQUENCE [LARGE SCALE GENOMIC DNA]</scope>
    <source>
        <strain evidence="3">cv. BLH2017</strain>
        <tissue evidence="2">Root</tissue>
    </source>
</reference>
<dbReference type="InterPro" id="IPR044730">
    <property type="entry name" value="RNase_H-like_dom_plant"/>
</dbReference>
<evidence type="ECO:0000259" key="1">
    <source>
        <dbReference type="Pfam" id="PF13456"/>
    </source>
</evidence>
<dbReference type="SUPFAM" id="SSF53098">
    <property type="entry name" value="Ribonuclease H-like"/>
    <property type="match status" value="1"/>
</dbReference>
<dbReference type="EMBL" id="MVGT01001055">
    <property type="protein sequence ID" value="OVA14335.1"/>
    <property type="molecule type" value="Genomic_DNA"/>
</dbReference>
<protein>
    <recommendedName>
        <fullName evidence="1">RNase H type-1 domain-containing protein</fullName>
    </recommendedName>
</protein>
<dbReference type="InterPro" id="IPR012337">
    <property type="entry name" value="RNaseH-like_sf"/>
</dbReference>
<feature type="domain" description="RNase H type-1" evidence="1">
    <location>
        <begin position="27"/>
        <end position="139"/>
    </location>
</feature>
<organism evidence="2 3">
    <name type="scientific">Macleaya cordata</name>
    <name type="common">Five-seeded plume-poppy</name>
    <name type="synonym">Bocconia cordata</name>
    <dbReference type="NCBI Taxonomy" id="56857"/>
    <lineage>
        <taxon>Eukaryota</taxon>
        <taxon>Viridiplantae</taxon>
        <taxon>Streptophyta</taxon>
        <taxon>Embryophyta</taxon>
        <taxon>Tracheophyta</taxon>
        <taxon>Spermatophyta</taxon>
        <taxon>Magnoliopsida</taxon>
        <taxon>Ranunculales</taxon>
        <taxon>Papaveraceae</taxon>
        <taxon>Papaveroideae</taxon>
        <taxon>Macleaya</taxon>
    </lineage>
</organism>
<sequence length="139" mass="15365">MGKYHNVEITTHNAIKINVDGGFILPKCSAAAVARNSDGKFLGCSTLTSTCTSPLEAEAIAYRLGSQFASRFEADHVIIEGDSKTVVQAIMSTNDEIPWRIRNFISDIRYFQSVDNRLHFAFIKREANVVVAHSLAKFA</sequence>
<evidence type="ECO:0000313" key="3">
    <source>
        <dbReference type="Proteomes" id="UP000195402"/>
    </source>
</evidence>
<dbReference type="GO" id="GO:0003676">
    <property type="term" value="F:nucleic acid binding"/>
    <property type="evidence" value="ECO:0007669"/>
    <property type="project" value="InterPro"/>
</dbReference>
<dbReference type="InterPro" id="IPR053151">
    <property type="entry name" value="RNase_H-like"/>
</dbReference>
<dbReference type="Proteomes" id="UP000195402">
    <property type="component" value="Unassembled WGS sequence"/>
</dbReference>
<dbReference type="Pfam" id="PF13456">
    <property type="entry name" value="RVT_3"/>
    <property type="match status" value="1"/>
</dbReference>
<accession>A0A200QV70</accession>
<dbReference type="CDD" id="cd06222">
    <property type="entry name" value="RNase_H_like"/>
    <property type="match status" value="1"/>
</dbReference>
<dbReference type="InParanoid" id="A0A200QV70"/>
<dbReference type="Gene3D" id="3.30.420.10">
    <property type="entry name" value="Ribonuclease H-like superfamily/Ribonuclease H"/>
    <property type="match status" value="1"/>
</dbReference>
<dbReference type="InterPro" id="IPR036397">
    <property type="entry name" value="RNaseH_sf"/>
</dbReference>
<evidence type="ECO:0000313" key="2">
    <source>
        <dbReference type="EMBL" id="OVA14335.1"/>
    </source>
</evidence>
<dbReference type="InterPro" id="IPR002156">
    <property type="entry name" value="RNaseH_domain"/>
</dbReference>
<name>A0A200QV70_MACCD</name>
<dbReference type="PANTHER" id="PTHR47723:SF19">
    <property type="entry name" value="POLYNUCLEOTIDYL TRANSFERASE, RIBONUCLEASE H-LIKE SUPERFAMILY PROTEIN"/>
    <property type="match status" value="1"/>
</dbReference>
<dbReference type="OrthoDB" id="1166192at2759"/>
<dbReference type="PANTHER" id="PTHR47723">
    <property type="entry name" value="OS05G0353850 PROTEIN"/>
    <property type="match status" value="1"/>
</dbReference>
<dbReference type="AlphaFoldDB" id="A0A200QV70"/>